<dbReference type="InterPro" id="IPR029351">
    <property type="entry name" value="GAD_dom"/>
</dbReference>
<evidence type="ECO:0000313" key="10">
    <source>
        <dbReference type="EMBL" id="SFW49384.1"/>
    </source>
</evidence>
<keyword evidence="2 7" id="KW-0436">Ligase</keyword>
<dbReference type="CDD" id="cd04317">
    <property type="entry name" value="EcAspRS_like_N"/>
    <property type="match status" value="1"/>
</dbReference>
<gene>
    <name evidence="7" type="primary">aspS</name>
    <name evidence="10" type="ORF">SAMN02910291_01543</name>
</gene>
<dbReference type="InterPro" id="IPR047089">
    <property type="entry name" value="Asp-tRNA-ligase_1_N"/>
</dbReference>
<feature type="binding site" evidence="7">
    <location>
        <position position="255"/>
    </location>
    <ligand>
        <name>L-aspartate</name>
        <dbReference type="ChEBI" id="CHEBI:29991"/>
    </ligand>
</feature>
<dbReference type="PANTHER" id="PTHR22594:SF5">
    <property type="entry name" value="ASPARTATE--TRNA LIGASE, MITOCHONDRIAL"/>
    <property type="match status" value="1"/>
</dbReference>
<evidence type="ECO:0000256" key="5">
    <source>
        <dbReference type="ARBA" id="ARBA00022917"/>
    </source>
</evidence>
<dbReference type="GO" id="GO:0004815">
    <property type="term" value="F:aspartate-tRNA ligase activity"/>
    <property type="evidence" value="ECO:0007669"/>
    <property type="project" value="UniProtKB-UniRule"/>
</dbReference>
<feature type="site" description="Important for tRNA non-discrimination" evidence="7">
    <location>
        <position position="65"/>
    </location>
</feature>
<dbReference type="PROSITE" id="PS50862">
    <property type="entry name" value="AA_TRNA_LIGASE_II"/>
    <property type="match status" value="1"/>
</dbReference>
<dbReference type="Pfam" id="PF01336">
    <property type="entry name" value="tRNA_anti-codon"/>
    <property type="match status" value="1"/>
</dbReference>
<dbReference type="InterPro" id="IPR002312">
    <property type="entry name" value="Asp/Asn-tRNA-synth_IIb"/>
</dbReference>
<dbReference type="GO" id="GO:0005524">
    <property type="term" value="F:ATP binding"/>
    <property type="evidence" value="ECO:0007669"/>
    <property type="project" value="UniProtKB-UniRule"/>
</dbReference>
<evidence type="ECO:0000259" key="9">
    <source>
        <dbReference type="PROSITE" id="PS50862"/>
    </source>
</evidence>
<keyword evidence="3 7" id="KW-0547">Nucleotide-binding</keyword>
<keyword evidence="6 7" id="KW-0030">Aminoacyl-tRNA synthetase</keyword>
<accession>A0AA94HSW8</accession>
<evidence type="ECO:0000256" key="1">
    <source>
        <dbReference type="ARBA" id="ARBA00006303"/>
    </source>
</evidence>
<comment type="catalytic activity">
    <reaction evidence="7">
        <text>tRNA(Asx) + L-aspartate + ATP = L-aspartyl-tRNA(Asx) + AMP + diphosphate</text>
        <dbReference type="Rhea" id="RHEA:18349"/>
        <dbReference type="Rhea" id="RHEA-COMP:9710"/>
        <dbReference type="Rhea" id="RHEA-COMP:9711"/>
        <dbReference type="ChEBI" id="CHEBI:29991"/>
        <dbReference type="ChEBI" id="CHEBI:30616"/>
        <dbReference type="ChEBI" id="CHEBI:33019"/>
        <dbReference type="ChEBI" id="CHEBI:78442"/>
        <dbReference type="ChEBI" id="CHEBI:78516"/>
        <dbReference type="ChEBI" id="CHEBI:456215"/>
        <dbReference type="EC" id="6.1.1.23"/>
    </reaction>
</comment>
<keyword evidence="5 7" id="KW-0648">Protein biosynthesis</keyword>
<comment type="function">
    <text evidence="7">Aspartyl-tRNA synthetase with relaxed tRNA specificity since it is able to aspartylate not only its cognate tRNA(Asp) but also tRNA(Asn). Reaction proceeds in two steps: L-aspartate is first activated by ATP to form Asp-AMP and then transferred to the acceptor end of tRNA(Asp/Asn).</text>
</comment>
<dbReference type="InterPro" id="IPR012340">
    <property type="entry name" value="NA-bd_OB-fold"/>
</dbReference>
<evidence type="ECO:0000256" key="7">
    <source>
        <dbReference type="HAMAP-Rule" id="MF_00044"/>
    </source>
</evidence>
<dbReference type="GO" id="GO:0005737">
    <property type="term" value="C:cytoplasm"/>
    <property type="evidence" value="ECO:0007669"/>
    <property type="project" value="UniProtKB-SubCell"/>
</dbReference>
<dbReference type="GO" id="GO:0050560">
    <property type="term" value="F:aspartate-tRNA(Asn) ligase activity"/>
    <property type="evidence" value="ECO:0007669"/>
    <property type="project" value="UniProtKB-EC"/>
</dbReference>
<reference evidence="11" key="1">
    <citation type="submission" date="2016-11" db="EMBL/GenBank/DDBJ databases">
        <authorList>
            <person name="Jaros S."/>
            <person name="Januszkiewicz K."/>
            <person name="Wedrychowicz H."/>
        </authorList>
    </citation>
    <scope>NUCLEOTIDE SEQUENCE [LARGE SCALE GENOMIC DNA]</scope>
    <source>
        <strain evidence="11">DSM 7057</strain>
    </source>
</reference>
<dbReference type="GO" id="GO:0003676">
    <property type="term" value="F:nucleic acid binding"/>
    <property type="evidence" value="ECO:0007669"/>
    <property type="project" value="InterPro"/>
</dbReference>
<organism evidence="10 11">
    <name type="scientific">Desulfovibrio desulfuricans</name>
    <dbReference type="NCBI Taxonomy" id="876"/>
    <lineage>
        <taxon>Bacteria</taxon>
        <taxon>Pseudomonadati</taxon>
        <taxon>Thermodesulfobacteriota</taxon>
        <taxon>Desulfovibrionia</taxon>
        <taxon>Desulfovibrionales</taxon>
        <taxon>Desulfovibrionaceae</taxon>
        <taxon>Desulfovibrio</taxon>
    </lineage>
</organism>
<dbReference type="InterPro" id="IPR045864">
    <property type="entry name" value="aa-tRNA-synth_II/BPL/LPL"/>
</dbReference>
<evidence type="ECO:0000256" key="6">
    <source>
        <dbReference type="ARBA" id="ARBA00023146"/>
    </source>
</evidence>
<dbReference type="NCBIfam" id="TIGR00459">
    <property type="entry name" value="aspS_bact"/>
    <property type="match status" value="1"/>
</dbReference>
<evidence type="ECO:0000313" key="11">
    <source>
        <dbReference type="Proteomes" id="UP000182680"/>
    </source>
</evidence>
<dbReference type="AlphaFoldDB" id="A0AA94HSW8"/>
<dbReference type="Proteomes" id="UP000182680">
    <property type="component" value="Unassembled WGS sequence"/>
</dbReference>
<protein>
    <recommendedName>
        <fullName evidence="7">Aspartate--tRNA(Asp/Asn) ligase</fullName>
        <ecNumber evidence="7">6.1.1.23</ecNumber>
    </recommendedName>
    <alternativeName>
        <fullName evidence="7">Aspartyl-tRNA synthetase</fullName>
        <shortName evidence="7">AspRS</shortName>
    </alternativeName>
    <alternativeName>
        <fullName evidence="7">Non-discriminating aspartyl-tRNA synthetase</fullName>
        <shortName evidence="7">ND-AspRS</shortName>
    </alternativeName>
</protein>
<dbReference type="InterPro" id="IPR004115">
    <property type="entry name" value="GAD-like_sf"/>
</dbReference>
<dbReference type="SUPFAM" id="SSF50249">
    <property type="entry name" value="Nucleic acid-binding proteins"/>
    <property type="match status" value="1"/>
</dbReference>
<dbReference type="InterPro" id="IPR004365">
    <property type="entry name" value="NA-bd_OB_tRNA"/>
</dbReference>
<evidence type="ECO:0000256" key="4">
    <source>
        <dbReference type="ARBA" id="ARBA00022840"/>
    </source>
</evidence>
<keyword evidence="4 7" id="KW-0067">ATP-binding</keyword>
<dbReference type="InterPro" id="IPR004364">
    <property type="entry name" value="Aa-tRNA-synt_II"/>
</dbReference>
<dbReference type="Gene3D" id="3.30.930.10">
    <property type="entry name" value="Bira Bifunctional Protein, Domain 2"/>
    <property type="match status" value="1"/>
</dbReference>
<feature type="compositionally biased region" description="Low complexity" evidence="8">
    <location>
        <begin position="10"/>
        <end position="20"/>
    </location>
</feature>
<dbReference type="InterPro" id="IPR047090">
    <property type="entry name" value="AspRS_core"/>
</dbReference>
<dbReference type="PRINTS" id="PR01042">
    <property type="entry name" value="TRNASYNTHASP"/>
</dbReference>
<comment type="subcellular location">
    <subcellularLocation>
        <location evidence="7">Cytoplasm</location>
    </subcellularLocation>
</comment>
<dbReference type="SUPFAM" id="SSF55681">
    <property type="entry name" value="Class II aaRS and biotin synthetases"/>
    <property type="match status" value="1"/>
</dbReference>
<dbReference type="Pfam" id="PF00152">
    <property type="entry name" value="tRNA-synt_2"/>
    <property type="match status" value="1"/>
</dbReference>
<comment type="subunit">
    <text evidence="7">Homodimer.</text>
</comment>
<proteinExistence type="inferred from homology"/>
<dbReference type="HAMAP" id="MF_00044">
    <property type="entry name" value="Asp_tRNA_synth_type1"/>
    <property type="match status" value="1"/>
</dbReference>
<feature type="binding site" evidence="7">
    <location>
        <begin position="564"/>
        <end position="567"/>
    </location>
    <ligand>
        <name>ATP</name>
        <dbReference type="ChEBI" id="CHEBI:30616"/>
    </ligand>
</feature>
<feature type="domain" description="Aminoacyl-transfer RNA synthetases class-II family profile" evidence="9">
    <location>
        <begin position="176"/>
        <end position="585"/>
    </location>
</feature>
<name>A0AA94HSW8_DESDE</name>
<dbReference type="RefSeq" id="WP_232088774.1">
    <property type="nucleotide sequence ID" value="NZ_FPIW01000024.1"/>
</dbReference>
<dbReference type="PANTHER" id="PTHR22594">
    <property type="entry name" value="ASPARTYL/LYSYL-TRNA SYNTHETASE"/>
    <property type="match status" value="1"/>
</dbReference>
<feature type="binding site" evidence="7">
    <location>
        <position position="512"/>
    </location>
    <ligand>
        <name>ATP</name>
        <dbReference type="ChEBI" id="CHEBI:30616"/>
    </ligand>
</feature>
<evidence type="ECO:0000256" key="2">
    <source>
        <dbReference type="ARBA" id="ARBA00022598"/>
    </source>
</evidence>
<dbReference type="NCBIfam" id="NF001750">
    <property type="entry name" value="PRK00476.1"/>
    <property type="match status" value="1"/>
</dbReference>
<dbReference type="CDD" id="cd00777">
    <property type="entry name" value="AspRS_core"/>
    <property type="match status" value="1"/>
</dbReference>
<dbReference type="Gene3D" id="2.40.50.140">
    <property type="entry name" value="Nucleic acid-binding proteins"/>
    <property type="match status" value="1"/>
</dbReference>
<comment type="similarity">
    <text evidence="1 7">Belongs to the class-II aminoacyl-tRNA synthetase family. Type 1 subfamily.</text>
</comment>
<feature type="binding site" evidence="7">
    <location>
        <position position="478"/>
    </location>
    <ligand>
        <name>L-aspartate</name>
        <dbReference type="ChEBI" id="CHEBI:29991"/>
    </ligand>
</feature>
<feature type="region of interest" description="Aspartate" evidence="7">
    <location>
        <begin position="233"/>
        <end position="236"/>
    </location>
</feature>
<feature type="site" description="Important for tRNA non-discrimination" evidence="7">
    <location>
        <position position="117"/>
    </location>
</feature>
<dbReference type="InterPro" id="IPR006195">
    <property type="entry name" value="aa-tRNA-synth_II"/>
</dbReference>
<dbReference type="Gene3D" id="3.30.1360.30">
    <property type="entry name" value="GAD-like domain"/>
    <property type="match status" value="1"/>
</dbReference>
<sequence>MTEESQMAEQTAQAVAQGQDVQQEHQKYITGLGDWHRSQTCGELTLANNGQEVCLMGWVQYRRDHGGLIFVDLRDRSGLTQVVFSPDAAPEAHKNAHILRSEYVLAIKGLVRPRPEGMVNPNMVTGEIEVVVTEWKLLNTSKTPPFTIENRCDAGENLRLAWRYLDLRRPRMQDNLRLRHKVAQCIRRHLDEDGFVEVETPVLTKSTPEGARDFLVPSRLNTGEFYALPQSPQLFKQLLMVAGMDRYFQIVRCFRDEDLRADRQPEFTQVDIEMSFADEETVMGMAEKLMARVFRDVMGKELSLPFPRMPWDEAMARYGVDKPDTRFGLELVDITEIVRGSGFKLFATAPLVKGMRVPGGESMTRKEIDAFTEFVKIYGAQGLAWIKIKADEWQSPIAKFLSDEERKGIAAALDLQVGDIVFFQAGEPGMVNAALGNLRVHLADHMNLIPENTFNFLWVTDFPLYEYDEEEKRYVACHHPFTSPAPGHMELMTSDPARARARAYDMVLNGSEVGGGSIRIHSGEVQRRMFEALGFTPEQAESQFGFLIQALEHGAPPHGGLAFGLDRLIMLLAGASSIRDVIAFPKTQKATCLMTDAPSPVAAKQLRELGLRLREQPGEKGKTDKPGEAEKAE</sequence>
<dbReference type="InterPro" id="IPR004524">
    <property type="entry name" value="Asp-tRNA-ligase_1"/>
</dbReference>
<feature type="binding site" evidence="7">
    <location>
        <begin position="255"/>
        <end position="257"/>
    </location>
    <ligand>
        <name>ATP</name>
        <dbReference type="ChEBI" id="CHEBI:30616"/>
    </ligand>
</feature>
<feature type="binding site" evidence="7">
    <location>
        <position position="519"/>
    </location>
    <ligand>
        <name>L-aspartate</name>
        <dbReference type="ChEBI" id="CHEBI:29991"/>
    </ligand>
</feature>
<dbReference type="EMBL" id="FPIW01000024">
    <property type="protein sequence ID" value="SFW49384.1"/>
    <property type="molecule type" value="Genomic_DNA"/>
</dbReference>
<evidence type="ECO:0000256" key="8">
    <source>
        <dbReference type="SAM" id="MobiDB-lite"/>
    </source>
</evidence>
<dbReference type="Pfam" id="PF02938">
    <property type="entry name" value="GAD"/>
    <property type="match status" value="1"/>
</dbReference>
<feature type="region of interest" description="Disordered" evidence="8">
    <location>
        <begin position="610"/>
        <end position="633"/>
    </location>
</feature>
<dbReference type="EC" id="6.1.1.23" evidence="7"/>
<feature type="region of interest" description="Disordered" evidence="8">
    <location>
        <begin position="1"/>
        <end position="20"/>
    </location>
</feature>
<dbReference type="GO" id="GO:0006422">
    <property type="term" value="P:aspartyl-tRNA aminoacylation"/>
    <property type="evidence" value="ECO:0007669"/>
    <property type="project" value="UniProtKB-UniRule"/>
</dbReference>
<feature type="binding site" evidence="7">
    <location>
        <position position="209"/>
    </location>
    <ligand>
        <name>L-aspartate</name>
        <dbReference type="ChEBI" id="CHEBI:29991"/>
    </ligand>
</feature>
<dbReference type="SUPFAM" id="SSF55261">
    <property type="entry name" value="GAD domain-like"/>
    <property type="match status" value="1"/>
</dbReference>
<feature type="binding site" evidence="7">
    <location>
        <position position="264"/>
    </location>
    <ligand>
        <name>ATP</name>
        <dbReference type="ChEBI" id="CHEBI:30616"/>
    </ligand>
</feature>
<comment type="caution">
    <text evidence="10">The sequence shown here is derived from an EMBL/GenBank/DDBJ whole genome shotgun (WGS) entry which is preliminary data.</text>
</comment>
<keyword evidence="7" id="KW-0963">Cytoplasm</keyword>
<evidence type="ECO:0000256" key="3">
    <source>
        <dbReference type="ARBA" id="ARBA00022741"/>
    </source>
</evidence>